<dbReference type="PANTHER" id="PTHR12357:SF89">
    <property type="entry name" value="YTH DOMAIN-CONTAINING FAMILY PROTEIN"/>
    <property type="match status" value="1"/>
</dbReference>
<sequence length="481" mass="51440">MTDGYAAPQDLAAHGSFSSAGYSQMGYDVIAAPAGDASDNPYGGGDDTYSYGGQPMNAMYPMMYSAQAGASENMFFAPQMGGTAPPGMGGGNMFDASMMGMGMGGPMGMGMGMGYQQMGAEVTLTDQFGGMALGARAGGKGGGRGRSGGRGLGGGFDSGMGKGKGKGKGFVHSGGLGMDGRGRGKGMHPAALDDRSKRDDERDRERARNGVRGLRSGGFGGMSPMGPPMHTPEVVRLMETINPEDFDVHPKYARFFVIKSYSEDDVHKSIKYGVWASTDTGNRRLDSAYRETGKKGPIYLFFSVNASGQFSGMAQMESALDYTQKFGVWAQDKWSGTFLLKWTFIKDIPNSQFRHILLANNEHKPVTNSRDTQEIMLEQGREMLRIFHQYKSKTSILDDFGFYDKRQELMEQRTVMLPAASVPPHGMGVPQCLGIPPQAMQPGVGMPHIPSLGFDPMGMPGVPLGVPLGGPPGVMGEYRSQ</sequence>
<feature type="compositionally biased region" description="Basic and acidic residues" evidence="1">
    <location>
        <begin position="191"/>
        <end position="208"/>
    </location>
</feature>
<dbReference type="InterPro" id="IPR007275">
    <property type="entry name" value="YTH_domain"/>
</dbReference>
<evidence type="ECO:0000259" key="2">
    <source>
        <dbReference type="PROSITE" id="PS50882"/>
    </source>
</evidence>
<dbReference type="Proteomes" id="UP001515480">
    <property type="component" value="Unassembled WGS sequence"/>
</dbReference>
<evidence type="ECO:0000256" key="1">
    <source>
        <dbReference type="SAM" id="MobiDB-lite"/>
    </source>
</evidence>
<accession>A0AB34IYG5</accession>
<evidence type="ECO:0000313" key="4">
    <source>
        <dbReference type="Proteomes" id="UP001515480"/>
    </source>
</evidence>
<dbReference type="InterPro" id="IPR045168">
    <property type="entry name" value="YTH_prot"/>
</dbReference>
<comment type="caution">
    <text evidence="3">The sequence shown here is derived from an EMBL/GenBank/DDBJ whole genome shotgun (WGS) entry which is preliminary data.</text>
</comment>
<protein>
    <recommendedName>
        <fullName evidence="2">YTH domain-containing protein</fullName>
    </recommendedName>
</protein>
<dbReference type="Pfam" id="PF04146">
    <property type="entry name" value="YTH"/>
    <property type="match status" value="1"/>
</dbReference>
<dbReference type="AlphaFoldDB" id="A0AB34IYG5"/>
<feature type="region of interest" description="Disordered" evidence="1">
    <location>
        <begin position="137"/>
        <end position="227"/>
    </location>
</feature>
<evidence type="ECO:0000313" key="3">
    <source>
        <dbReference type="EMBL" id="KAL1508832.1"/>
    </source>
</evidence>
<feature type="compositionally biased region" description="Gly residues" evidence="1">
    <location>
        <begin position="137"/>
        <end position="162"/>
    </location>
</feature>
<dbReference type="Gene3D" id="3.10.590.10">
    <property type="entry name" value="ph1033 like domains"/>
    <property type="match status" value="1"/>
</dbReference>
<dbReference type="GO" id="GO:0061157">
    <property type="term" value="P:mRNA destabilization"/>
    <property type="evidence" value="ECO:0007669"/>
    <property type="project" value="TreeGrafter"/>
</dbReference>
<dbReference type="PANTHER" id="PTHR12357">
    <property type="entry name" value="YTH YT521-B HOMOLOGY DOMAIN-CONTAINING"/>
    <property type="match status" value="1"/>
</dbReference>
<proteinExistence type="predicted"/>
<reference evidence="3 4" key="1">
    <citation type="journal article" date="2024" name="Science">
        <title>Giant polyketide synthase enzymes in the biosynthesis of giant marine polyether toxins.</title>
        <authorList>
            <person name="Fallon T.R."/>
            <person name="Shende V.V."/>
            <person name="Wierzbicki I.H."/>
            <person name="Pendleton A.L."/>
            <person name="Watervoot N.F."/>
            <person name="Auber R.P."/>
            <person name="Gonzalez D.J."/>
            <person name="Wisecaver J.H."/>
            <person name="Moore B.S."/>
        </authorList>
    </citation>
    <scope>NUCLEOTIDE SEQUENCE [LARGE SCALE GENOMIC DNA]</scope>
    <source>
        <strain evidence="3 4">12B1</strain>
    </source>
</reference>
<dbReference type="GO" id="GO:0003729">
    <property type="term" value="F:mRNA binding"/>
    <property type="evidence" value="ECO:0007669"/>
    <property type="project" value="TreeGrafter"/>
</dbReference>
<gene>
    <name evidence="3" type="ORF">AB1Y20_004927</name>
</gene>
<keyword evidence="4" id="KW-1185">Reference proteome</keyword>
<feature type="domain" description="YTH" evidence="2">
    <location>
        <begin position="253"/>
        <end position="387"/>
    </location>
</feature>
<dbReference type="EMBL" id="JBGBPQ010000016">
    <property type="protein sequence ID" value="KAL1508832.1"/>
    <property type="molecule type" value="Genomic_DNA"/>
</dbReference>
<name>A0AB34IYG5_PRYPA</name>
<dbReference type="CDD" id="cd21134">
    <property type="entry name" value="YTH"/>
    <property type="match status" value="1"/>
</dbReference>
<dbReference type="PROSITE" id="PS50882">
    <property type="entry name" value="YTH"/>
    <property type="match status" value="1"/>
</dbReference>
<organism evidence="3 4">
    <name type="scientific">Prymnesium parvum</name>
    <name type="common">Toxic golden alga</name>
    <dbReference type="NCBI Taxonomy" id="97485"/>
    <lineage>
        <taxon>Eukaryota</taxon>
        <taxon>Haptista</taxon>
        <taxon>Haptophyta</taxon>
        <taxon>Prymnesiophyceae</taxon>
        <taxon>Prymnesiales</taxon>
        <taxon>Prymnesiaceae</taxon>
        <taxon>Prymnesium</taxon>
    </lineage>
</organism>
<dbReference type="GO" id="GO:0005737">
    <property type="term" value="C:cytoplasm"/>
    <property type="evidence" value="ECO:0007669"/>
    <property type="project" value="TreeGrafter"/>
</dbReference>